<dbReference type="EMBL" id="CM000765">
    <property type="protein sequence ID" value="OQU81284.1"/>
    <property type="molecule type" value="Genomic_DNA"/>
</dbReference>
<feature type="coiled-coil region" evidence="1">
    <location>
        <begin position="326"/>
        <end position="374"/>
    </location>
</feature>
<organism evidence="3 4">
    <name type="scientific">Sorghum bicolor</name>
    <name type="common">Sorghum</name>
    <name type="synonym">Sorghum vulgare</name>
    <dbReference type="NCBI Taxonomy" id="4558"/>
    <lineage>
        <taxon>Eukaryota</taxon>
        <taxon>Viridiplantae</taxon>
        <taxon>Streptophyta</taxon>
        <taxon>Embryophyta</taxon>
        <taxon>Tracheophyta</taxon>
        <taxon>Spermatophyta</taxon>
        <taxon>Magnoliopsida</taxon>
        <taxon>Liliopsida</taxon>
        <taxon>Poales</taxon>
        <taxon>Poaceae</taxon>
        <taxon>PACMAD clade</taxon>
        <taxon>Panicoideae</taxon>
        <taxon>Andropogonodae</taxon>
        <taxon>Andropogoneae</taxon>
        <taxon>Sorghinae</taxon>
        <taxon>Sorghum</taxon>
    </lineage>
</organism>
<dbReference type="Gramene" id="OQU81284">
    <property type="protein sequence ID" value="OQU81284"/>
    <property type="gene ID" value="SORBI_3006G036566"/>
</dbReference>
<gene>
    <name evidence="3" type="ORF">SORBI_3006G036566</name>
</gene>
<proteinExistence type="predicted"/>
<evidence type="ECO:0000256" key="2">
    <source>
        <dbReference type="SAM" id="MobiDB-lite"/>
    </source>
</evidence>
<keyword evidence="4" id="KW-1185">Reference proteome</keyword>
<protein>
    <recommendedName>
        <fullName evidence="5">Transposase Tnp1/En/Spm-like domain-containing protein</fullName>
    </recommendedName>
</protein>
<sequence>MPVFVVTKTMRCTWLRAARQVSTTSEPDLSANQNQGDTSNTEQANLTASVEVQTAIELNNTEQGNLTLSTEVESMGLNTTEQGTCTGTIQVRPRGETMGKEIDSISHGLGCPIPIIIKKGKRRPEAPMQAAKLASESGTIMRKNIKIYPNWTKYYKNNGEQLENLKGKLKIKFDINTDSSPVKAACEDILKGGVRQMRYRLKKKYFDGVPANQVRTTSPLKHMSDEEWRQLVDMWSSPEHKDKCAKNQLNREKVKYQQRTGSRSYIAQAYVVDDMHAQEALTSPPVEDGQQAKTSIEAISKVLPKSNTFLRNVGIQQPAAKTPNVVKDLQTELDAKKLESARLQQELERLKAQAQESDAKVDKQAEEIASLRKMAAENQSLLRQMIAFGQSQIAPP</sequence>
<name>A0A1Z5RBZ4_SORBI</name>
<evidence type="ECO:0000313" key="4">
    <source>
        <dbReference type="Proteomes" id="UP000000768"/>
    </source>
</evidence>
<dbReference type="OMA" id="WTDYKND"/>
<accession>A0A1Z5RBZ4</accession>
<reference evidence="3 4" key="1">
    <citation type="journal article" date="2009" name="Nature">
        <title>The Sorghum bicolor genome and the diversification of grasses.</title>
        <authorList>
            <person name="Paterson A.H."/>
            <person name="Bowers J.E."/>
            <person name="Bruggmann R."/>
            <person name="Dubchak I."/>
            <person name="Grimwood J."/>
            <person name="Gundlach H."/>
            <person name="Haberer G."/>
            <person name="Hellsten U."/>
            <person name="Mitros T."/>
            <person name="Poliakov A."/>
            <person name="Schmutz J."/>
            <person name="Spannagl M."/>
            <person name="Tang H."/>
            <person name="Wang X."/>
            <person name="Wicker T."/>
            <person name="Bharti A.K."/>
            <person name="Chapman J."/>
            <person name="Feltus F.A."/>
            <person name="Gowik U."/>
            <person name="Grigoriev I.V."/>
            <person name="Lyons E."/>
            <person name="Maher C.A."/>
            <person name="Martis M."/>
            <person name="Narechania A."/>
            <person name="Otillar R.P."/>
            <person name="Penning B.W."/>
            <person name="Salamov A.A."/>
            <person name="Wang Y."/>
            <person name="Zhang L."/>
            <person name="Carpita N.C."/>
            <person name="Freeling M."/>
            <person name="Gingle A.R."/>
            <person name="Hash C.T."/>
            <person name="Keller B."/>
            <person name="Klein P."/>
            <person name="Kresovich S."/>
            <person name="McCann M.C."/>
            <person name="Ming R."/>
            <person name="Peterson D.G."/>
            <person name="Mehboob-ur-Rahman"/>
            <person name="Ware D."/>
            <person name="Westhoff P."/>
            <person name="Mayer K.F."/>
            <person name="Messing J."/>
            <person name="Rokhsar D.S."/>
        </authorList>
    </citation>
    <scope>NUCLEOTIDE SEQUENCE [LARGE SCALE GENOMIC DNA]</scope>
    <source>
        <strain evidence="4">cv. BTx623</strain>
    </source>
</reference>
<reference evidence="4" key="2">
    <citation type="journal article" date="2018" name="Plant J.">
        <title>The Sorghum bicolor reference genome: improved assembly, gene annotations, a transcriptome atlas, and signatures of genome organization.</title>
        <authorList>
            <person name="McCormick R.F."/>
            <person name="Truong S.K."/>
            <person name="Sreedasyam A."/>
            <person name="Jenkins J."/>
            <person name="Shu S."/>
            <person name="Sims D."/>
            <person name="Kennedy M."/>
            <person name="Amirebrahimi M."/>
            <person name="Weers B.D."/>
            <person name="McKinley B."/>
            <person name="Mattison A."/>
            <person name="Morishige D.T."/>
            <person name="Grimwood J."/>
            <person name="Schmutz J."/>
            <person name="Mullet J.E."/>
        </authorList>
    </citation>
    <scope>NUCLEOTIDE SEQUENCE [LARGE SCALE GENOMIC DNA]</scope>
    <source>
        <strain evidence="4">cv. BTx623</strain>
    </source>
</reference>
<dbReference type="InParanoid" id="A0A1Z5RBZ4"/>
<dbReference type="PANTHER" id="PTHR33063:SF16">
    <property type="entry name" value="OS02G0241300 PROTEIN"/>
    <property type="match status" value="1"/>
</dbReference>
<dbReference type="Proteomes" id="UP000000768">
    <property type="component" value="Chromosome 6"/>
</dbReference>
<evidence type="ECO:0000313" key="3">
    <source>
        <dbReference type="EMBL" id="OQU81284.1"/>
    </source>
</evidence>
<dbReference type="AlphaFoldDB" id="A0A1Z5RBZ4"/>
<evidence type="ECO:0008006" key="5">
    <source>
        <dbReference type="Google" id="ProtNLM"/>
    </source>
</evidence>
<feature type="region of interest" description="Disordered" evidence="2">
    <location>
        <begin position="21"/>
        <end position="42"/>
    </location>
</feature>
<evidence type="ECO:0000256" key="1">
    <source>
        <dbReference type="SAM" id="Coils"/>
    </source>
</evidence>
<keyword evidence="1" id="KW-0175">Coiled coil</keyword>
<dbReference type="PANTHER" id="PTHR33063">
    <property type="entry name" value="OS02G0583500 PROTEIN"/>
    <property type="match status" value="1"/>
</dbReference>